<evidence type="ECO:0000256" key="3">
    <source>
        <dbReference type="SAM" id="Phobius"/>
    </source>
</evidence>
<evidence type="ECO:0000256" key="1">
    <source>
        <dbReference type="SAM" id="Coils"/>
    </source>
</evidence>
<dbReference type="EMBL" id="PKSG01000404">
    <property type="protein sequence ID" value="POR35808.1"/>
    <property type="molecule type" value="Genomic_DNA"/>
</dbReference>
<feature type="compositionally biased region" description="Polar residues" evidence="2">
    <location>
        <begin position="103"/>
        <end position="112"/>
    </location>
</feature>
<gene>
    <name evidence="4" type="ORF">TPAR_04024</name>
</gene>
<dbReference type="STRING" id="94208.A0A2S4L027"/>
<reference evidence="4 5" key="1">
    <citation type="submission" date="2018-01" db="EMBL/GenBank/DDBJ databases">
        <title>Harnessing the power of phylogenomics to disentangle the directionality and signatures of interkingdom host jumping in the parasitic fungal genus Tolypocladium.</title>
        <authorList>
            <person name="Quandt C.A."/>
            <person name="Patterson W."/>
            <person name="Spatafora J.W."/>
        </authorList>
    </citation>
    <scope>NUCLEOTIDE SEQUENCE [LARGE SCALE GENOMIC DNA]</scope>
    <source>
        <strain evidence="4 5">NRBC 100945</strain>
    </source>
</reference>
<feature type="compositionally biased region" description="Acidic residues" evidence="2">
    <location>
        <begin position="384"/>
        <end position="393"/>
    </location>
</feature>
<dbReference type="AlphaFoldDB" id="A0A2S4L027"/>
<proteinExistence type="predicted"/>
<keyword evidence="3" id="KW-0812">Transmembrane</keyword>
<protein>
    <submittedName>
        <fullName evidence="4">Uncharacterized protein</fullName>
    </submittedName>
</protein>
<feature type="coiled-coil region" evidence="1">
    <location>
        <begin position="204"/>
        <end position="231"/>
    </location>
</feature>
<evidence type="ECO:0000313" key="4">
    <source>
        <dbReference type="EMBL" id="POR35808.1"/>
    </source>
</evidence>
<name>A0A2S4L027_9HYPO</name>
<evidence type="ECO:0000313" key="5">
    <source>
        <dbReference type="Proteomes" id="UP000237481"/>
    </source>
</evidence>
<keyword evidence="1" id="KW-0175">Coiled coil</keyword>
<keyword evidence="3" id="KW-1133">Transmembrane helix</keyword>
<dbReference type="OrthoDB" id="5376312at2759"/>
<organism evidence="4 5">
    <name type="scientific">Tolypocladium paradoxum</name>
    <dbReference type="NCBI Taxonomy" id="94208"/>
    <lineage>
        <taxon>Eukaryota</taxon>
        <taxon>Fungi</taxon>
        <taxon>Dikarya</taxon>
        <taxon>Ascomycota</taxon>
        <taxon>Pezizomycotina</taxon>
        <taxon>Sordariomycetes</taxon>
        <taxon>Hypocreomycetidae</taxon>
        <taxon>Hypocreales</taxon>
        <taxon>Ophiocordycipitaceae</taxon>
        <taxon>Tolypocladium</taxon>
    </lineage>
</organism>
<keyword evidence="5" id="KW-1185">Reference proteome</keyword>
<evidence type="ECO:0000256" key="2">
    <source>
        <dbReference type="SAM" id="MobiDB-lite"/>
    </source>
</evidence>
<feature type="region of interest" description="Disordered" evidence="2">
    <location>
        <begin position="94"/>
        <end position="121"/>
    </location>
</feature>
<accession>A0A2S4L027</accession>
<sequence length="478" mass="52608">MHLRARTAPVAGGAGHDWRHPAILLRRRLDDRNLAFVIIIAVLVVLSITVFVLVAFAKRRRRQRRGQKSEDQAHGVFDNVLSFWQPNASRYEQASGDDVVDGQRQSVRLDQTPSRESRDAERRRISLVNNTSSNSGAAVATAGAAVDRNTSVRSIMTLPAYRQTAATNEQVLGREGERGGVDVIIDYPTAEDDEALREEEMDTLYQIRVERRRQIEEREELRRQRDAARRRNDGGALADIRARARAASNNSQLDGLRREVGRIQENRQRSVSSVSYADLGVARHDGTRIRANSNESERVGLLSDAASIAVSNRSGAPSPALHRREPSASSLVSVDSDFLPPTLARPRRASQPNSSRLSSGGEGAGSSPELVEADLGEETMPPPEYEDVSLDSDELMRSTTPLHDPPPDYPGPYRSASQRSERRPLAASAADPEPEQDASRTPRTTRGVGGVPQLPSLRISRLPAIVIEPSNEDPRSSR</sequence>
<keyword evidence="3" id="KW-0472">Membrane</keyword>
<dbReference type="Proteomes" id="UP000237481">
    <property type="component" value="Unassembled WGS sequence"/>
</dbReference>
<comment type="caution">
    <text evidence="4">The sequence shown here is derived from an EMBL/GenBank/DDBJ whole genome shotgun (WGS) entry which is preliminary data.</text>
</comment>
<feature type="region of interest" description="Disordered" evidence="2">
    <location>
        <begin position="312"/>
        <end position="478"/>
    </location>
</feature>
<feature type="transmembrane region" description="Helical" evidence="3">
    <location>
        <begin position="34"/>
        <end position="57"/>
    </location>
</feature>